<reference evidence="3 4" key="2">
    <citation type="journal article" date="2011" name="Nucleic Acids Res.">
        <title>Insights into the evolution of Archaea and eukaryotic protein modifier systems revealed by the genome of a novel archaeal group.</title>
        <authorList>
            <person name="Nunoura T."/>
            <person name="Takaki Y."/>
            <person name="Kakuta J."/>
            <person name="Nishi S."/>
            <person name="Sugahara J."/>
            <person name="Kazama H."/>
            <person name="Chee G."/>
            <person name="Hattori M."/>
            <person name="Kanai A."/>
            <person name="Atomi H."/>
            <person name="Takai K."/>
            <person name="Takami H."/>
        </authorList>
    </citation>
    <scope>NUCLEOTIDE SEQUENCE [LARGE SCALE GENOMIC DNA]</scope>
</reference>
<keyword evidence="2" id="KW-0812">Transmembrane</keyword>
<keyword evidence="1" id="KW-0175">Coiled coil</keyword>
<feature type="coiled-coil region" evidence="1">
    <location>
        <begin position="145"/>
        <end position="277"/>
    </location>
</feature>
<dbReference type="EMBL" id="BA000048">
    <property type="protein sequence ID" value="BAJ50986.1"/>
    <property type="molecule type" value="Genomic_DNA"/>
</dbReference>
<dbReference type="Gene3D" id="1.10.287.1490">
    <property type="match status" value="1"/>
</dbReference>
<keyword evidence="2" id="KW-1133">Transmembrane helix</keyword>
<dbReference type="BioCyc" id="CCAL311458:G131R-1144-MONOMER"/>
<dbReference type="AlphaFoldDB" id="E6PAM5"/>
<sequence length="373" mass="42964">MFNHFCMRVFVLSLLMLVLLPLVAADGFSSLVDDARLKVVLSYPVEARLGDCFTLVLQVTFLGDVDVERMWLKVSYTSEAGTTTLLNDNLVSTPTFYSTGINIIKTYSLCIPNVQRRDPLVTATFFANYTRETTYQPLTHTWHIAAVRQRTYQDLLNDLNRAQEQINQLRTTIQILETEINTLRTRLEEALNTAAMLTARLNSSREEIKRLEQRIQTMSEEYRQLNDRYVSTVGELKALQASYEMLSRENEALSTSYQQLLHDYRNLTKEYSMLQATFNQLHELYEGLVTRHESAKQQIGYLQSQLDENRRELGDLRLRYSLLSDENLLHRNIAYAEAFIILAVVVAAVSYGLSRRRIWRSPPALPPPPPPNT</sequence>
<keyword evidence="2" id="KW-0472">Membrane</keyword>
<protein>
    <submittedName>
        <fullName evidence="3">Uncharacterized protein</fullName>
    </submittedName>
</protein>
<organism evidence="3 4">
    <name type="scientific">Caldiarchaeum subterraneum</name>
    <dbReference type="NCBI Taxonomy" id="311458"/>
    <lineage>
        <taxon>Archaea</taxon>
        <taxon>Nitrososphaerota</taxon>
        <taxon>Candidatus Caldarchaeales</taxon>
        <taxon>Candidatus Caldarchaeaceae</taxon>
        <taxon>Candidatus Caldarchaeum</taxon>
    </lineage>
</organism>
<evidence type="ECO:0000313" key="4">
    <source>
        <dbReference type="Proteomes" id="UP000008120"/>
    </source>
</evidence>
<accession>E6PAM5</accession>
<dbReference type="SUPFAM" id="SSF58100">
    <property type="entry name" value="Bacterial hemolysins"/>
    <property type="match status" value="1"/>
</dbReference>
<feature type="transmembrane region" description="Helical" evidence="2">
    <location>
        <begin position="333"/>
        <end position="353"/>
    </location>
</feature>
<proteinExistence type="predicted"/>
<evidence type="ECO:0000256" key="1">
    <source>
        <dbReference type="SAM" id="Coils"/>
    </source>
</evidence>
<dbReference type="KEGG" id="csu:CSUB_C1134"/>
<gene>
    <name evidence="3" type="ORF">CSUB_C1134</name>
</gene>
<name>E6PAM5_CALS0</name>
<reference evidence="3 4" key="1">
    <citation type="journal article" date="2005" name="Environ. Microbiol.">
        <title>Genetic and functional properties of uncultivated thermophilic crenarchaeotes from a subsurface gold mine as revealed by analysis of genome fragments.</title>
        <authorList>
            <person name="Nunoura T."/>
            <person name="Hirayama H."/>
            <person name="Takami H."/>
            <person name="Oida H."/>
            <person name="Nishi S."/>
            <person name="Shimamura S."/>
            <person name="Suzuki Y."/>
            <person name="Inagaki F."/>
            <person name="Takai K."/>
            <person name="Nealson K.H."/>
            <person name="Horikoshi K."/>
        </authorList>
    </citation>
    <scope>NUCLEOTIDE SEQUENCE [LARGE SCALE GENOMIC DNA]</scope>
</reference>
<dbReference type="Proteomes" id="UP000008120">
    <property type="component" value="Chromosome"/>
</dbReference>
<evidence type="ECO:0000256" key="2">
    <source>
        <dbReference type="SAM" id="Phobius"/>
    </source>
</evidence>
<evidence type="ECO:0000313" key="3">
    <source>
        <dbReference type="EMBL" id="BAJ50986.1"/>
    </source>
</evidence>